<keyword evidence="10" id="KW-1185">Reference proteome</keyword>
<evidence type="ECO:0000313" key="10">
    <source>
        <dbReference type="Proteomes" id="UP000738349"/>
    </source>
</evidence>
<feature type="region of interest" description="Disordered" evidence="6">
    <location>
        <begin position="305"/>
        <end position="325"/>
    </location>
</feature>
<feature type="transmembrane region" description="Helical" evidence="7">
    <location>
        <begin position="128"/>
        <end position="155"/>
    </location>
</feature>
<evidence type="ECO:0000256" key="4">
    <source>
        <dbReference type="ARBA" id="ARBA00023136"/>
    </source>
</evidence>
<dbReference type="InterPro" id="IPR052337">
    <property type="entry name" value="SAT4-like"/>
</dbReference>
<organism evidence="9 10">
    <name type="scientific">Dactylonectria macrodidyma</name>
    <dbReference type="NCBI Taxonomy" id="307937"/>
    <lineage>
        <taxon>Eukaryota</taxon>
        <taxon>Fungi</taxon>
        <taxon>Dikarya</taxon>
        <taxon>Ascomycota</taxon>
        <taxon>Pezizomycotina</taxon>
        <taxon>Sordariomycetes</taxon>
        <taxon>Hypocreomycetidae</taxon>
        <taxon>Hypocreales</taxon>
        <taxon>Nectriaceae</taxon>
        <taxon>Dactylonectria</taxon>
    </lineage>
</organism>
<evidence type="ECO:0000313" key="9">
    <source>
        <dbReference type="EMBL" id="KAH7128883.1"/>
    </source>
</evidence>
<evidence type="ECO:0000256" key="6">
    <source>
        <dbReference type="SAM" id="MobiDB-lite"/>
    </source>
</evidence>
<accession>A0A9P9INC2</accession>
<evidence type="ECO:0000256" key="1">
    <source>
        <dbReference type="ARBA" id="ARBA00004141"/>
    </source>
</evidence>
<dbReference type="GO" id="GO:0016020">
    <property type="term" value="C:membrane"/>
    <property type="evidence" value="ECO:0007669"/>
    <property type="project" value="UniProtKB-SubCell"/>
</dbReference>
<dbReference type="Proteomes" id="UP000738349">
    <property type="component" value="Unassembled WGS sequence"/>
</dbReference>
<name>A0A9P9INC2_9HYPO</name>
<dbReference type="Pfam" id="PF20684">
    <property type="entry name" value="Fung_rhodopsin"/>
    <property type="match status" value="1"/>
</dbReference>
<keyword evidence="2 7" id="KW-0812">Transmembrane</keyword>
<dbReference type="InterPro" id="IPR049326">
    <property type="entry name" value="Rhodopsin_dom_fungi"/>
</dbReference>
<feature type="transmembrane region" description="Helical" evidence="7">
    <location>
        <begin position="41"/>
        <end position="61"/>
    </location>
</feature>
<comment type="similarity">
    <text evidence="5">Belongs to the SAT4 family.</text>
</comment>
<evidence type="ECO:0000256" key="7">
    <source>
        <dbReference type="SAM" id="Phobius"/>
    </source>
</evidence>
<reference evidence="9" key="1">
    <citation type="journal article" date="2021" name="Nat. Commun.">
        <title>Genetic determinants of endophytism in the Arabidopsis root mycobiome.</title>
        <authorList>
            <person name="Mesny F."/>
            <person name="Miyauchi S."/>
            <person name="Thiergart T."/>
            <person name="Pickel B."/>
            <person name="Atanasova L."/>
            <person name="Karlsson M."/>
            <person name="Huettel B."/>
            <person name="Barry K.W."/>
            <person name="Haridas S."/>
            <person name="Chen C."/>
            <person name="Bauer D."/>
            <person name="Andreopoulos W."/>
            <person name="Pangilinan J."/>
            <person name="LaButti K."/>
            <person name="Riley R."/>
            <person name="Lipzen A."/>
            <person name="Clum A."/>
            <person name="Drula E."/>
            <person name="Henrissat B."/>
            <person name="Kohler A."/>
            <person name="Grigoriev I.V."/>
            <person name="Martin F.M."/>
            <person name="Hacquard S."/>
        </authorList>
    </citation>
    <scope>NUCLEOTIDE SEQUENCE</scope>
    <source>
        <strain evidence="9">MPI-CAGE-AT-0147</strain>
    </source>
</reference>
<keyword evidence="3 7" id="KW-1133">Transmembrane helix</keyword>
<feature type="transmembrane region" description="Helical" evidence="7">
    <location>
        <begin position="246"/>
        <end position="265"/>
    </location>
</feature>
<protein>
    <recommendedName>
        <fullName evidence="8">Rhodopsin domain-containing protein</fullName>
    </recommendedName>
</protein>
<feature type="transmembrane region" description="Helical" evidence="7">
    <location>
        <begin position="6"/>
        <end position="29"/>
    </location>
</feature>
<feature type="transmembrane region" description="Helical" evidence="7">
    <location>
        <begin position="98"/>
        <end position="116"/>
    </location>
</feature>
<dbReference type="AlphaFoldDB" id="A0A9P9INC2"/>
<proteinExistence type="inferred from homology"/>
<feature type="domain" description="Rhodopsin" evidence="8">
    <location>
        <begin position="25"/>
        <end position="271"/>
    </location>
</feature>
<evidence type="ECO:0000256" key="3">
    <source>
        <dbReference type="ARBA" id="ARBA00022989"/>
    </source>
</evidence>
<feature type="transmembrane region" description="Helical" evidence="7">
    <location>
        <begin position="204"/>
        <end position="226"/>
    </location>
</feature>
<keyword evidence="4 7" id="KW-0472">Membrane</keyword>
<comment type="subcellular location">
    <subcellularLocation>
        <location evidence="1">Membrane</location>
        <topology evidence="1">Multi-pass membrane protein</topology>
    </subcellularLocation>
</comment>
<gene>
    <name evidence="9" type="ORF">EDB81DRAFT_906569</name>
</gene>
<dbReference type="OrthoDB" id="5417844at2759"/>
<evidence type="ECO:0000256" key="2">
    <source>
        <dbReference type="ARBA" id="ARBA00022692"/>
    </source>
</evidence>
<evidence type="ECO:0000259" key="8">
    <source>
        <dbReference type="Pfam" id="PF20684"/>
    </source>
</evidence>
<dbReference type="PANTHER" id="PTHR33048:SF47">
    <property type="entry name" value="INTEGRAL MEMBRANE PROTEIN-RELATED"/>
    <property type="match status" value="1"/>
</dbReference>
<comment type="caution">
    <text evidence="9">The sequence shown here is derived from an EMBL/GenBank/DDBJ whole genome shotgun (WGS) entry which is preliminary data.</text>
</comment>
<dbReference type="PANTHER" id="PTHR33048">
    <property type="entry name" value="PTH11-LIKE INTEGRAL MEMBRANE PROTEIN (AFU_ORTHOLOGUE AFUA_5G11245)"/>
    <property type="match status" value="1"/>
</dbReference>
<dbReference type="EMBL" id="JAGMUV010000018">
    <property type="protein sequence ID" value="KAH7128883.1"/>
    <property type="molecule type" value="Genomic_DNA"/>
</dbReference>
<sequence>MAGLQTNVYVSVGITWFAALLALIARICARRITKVRWWWDDYLCVGAFATCCAYSIILLIWTKNWYLGQFLLDSMAEEVREDILKHARFAQFLASFSYSYSIGLSKLSILLFYWRIFKLSAIRIPIQVMLAVVGIWLILRTFMVVFHCVPVRAYWDKSITNATCNINDTQFFFGTCLTHSVMDIVILTLPIIEVFKLHLRLGQKIAITALFAIGFIVCLASTFVIIESIRYDVHTTQMPHDMALNNLWGSVELNIAIVCGCFPLLRPIFKRILPKSFLSSASTSYPISGISRATHGVRLATISRRNKETEANESSSTHQLADPEQGLSEFEVTTGQGKDGPQTYISSYVPDSRDHGMAGIHVRNDMVVEVEQLHRAYSMTRLNHASEK</sequence>
<evidence type="ECO:0000256" key="5">
    <source>
        <dbReference type="ARBA" id="ARBA00038359"/>
    </source>
</evidence>
<feature type="transmembrane region" description="Helical" evidence="7">
    <location>
        <begin position="171"/>
        <end position="192"/>
    </location>
</feature>